<proteinExistence type="predicted"/>
<gene>
    <name evidence="1" type="ORF">AVDCRST_MAG47-2623</name>
</gene>
<name>A0A6J4NHD9_9ACTN</name>
<sequence>MSQQQQQTIEPLDADCPICDRQVLRVTIANQAWGGDASTVKFLCSSGSPHLPLGWNPKTE</sequence>
<dbReference type="EMBL" id="CADCUK010000169">
    <property type="protein sequence ID" value="CAA9387838.1"/>
    <property type="molecule type" value="Genomic_DNA"/>
</dbReference>
<reference evidence="1" key="1">
    <citation type="submission" date="2020-02" db="EMBL/GenBank/DDBJ databases">
        <authorList>
            <person name="Meier V. D."/>
        </authorList>
    </citation>
    <scope>NUCLEOTIDE SEQUENCE</scope>
    <source>
        <strain evidence="1">AVDCRST_MAG47</strain>
    </source>
</reference>
<protein>
    <submittedName>
        <fullName evidence="1">Uncharacterized protein</fullName>
    </submittedName>
</protein>
<evidence type="ECO:0000313" key="1">
    <source>
        <dbReference type="EMBL" id="CAA9387838.1"/>
    </source>
</evidence>
<accession>A0A6J4NHD9</accession>
<dbReference type="AlphaFoldDB" id="A0A6J4NHD9"/>
<organism evidence="1">
    <name type="scientific">uncultured Nocardioidaceae bacterium</name>
    <dbReference type="NCBI Taxonomy" id="253824"/>
    <lineage>
        <taxon>Bacteria</taxon>
        <taxon>Bacillati</taxon>
        <taxon>Actinomycetota</taxon>
        <taxon>Actinomycetes</taxon>
        <taxon>Propionibacteriales</taxon>
        <taxon>Nocardioidaceae</taxon>
        <taxon>environmental samples</taxon>
    </lineage>
</organism>